<evidence type="ECO:0000256" key="3">
    <source>
        <dbReference type="ARBA" id="ARBA00022448"/>
    </source>
</evidence>
<reference evidence="11 12" key="1">
    <citation type="submission" date="2023-11" db="EMBL/GenBank/DDBJ databases">
        <title>MicrobeMod: A computational toolkit for identifying prokaryotic methylation and restriction-modification with nanopore sequencing.</title>
        <authorList>
            <person name="Crits-Christoph A."/>
            <person name="Kang S.C."/>
            <person name="Lee H."/>
            <person name="Ostrov N."/>
        </authorList>
    </citation>
    <scope>NUCLEOTIDE SEQUENCE [LARGE SCALE GENOMIC DNA]</scope>
    <source>
        <strain evidence="11 12">ATCC 25935</strain>
    </source>
</reference>
<keyword evidence="5" id="KW-0997">Cell inner membrane</keyword>
<evidence type="ECO:0000256" key="6">
    <source>
        <dbReference type="ARBA" id="ARBA00022692"/>
    </source>
</evidence>
<evidence type="ECO:0000256" key="10">
    <source>
        <dbReference type="SAM" id="Phobius"/>
    </source>
</evidence>
<dbReference type="Gene3D" id="3.30.1360.100">
    <property type="entry name" value="General secretion pathway protein M, EpsM"/>
    <property type="match status" value="1"/>
</dbReference>
<keyword evidence="6 10" id="KW-0812">Transmembrane</keyword>
<dbReference type="Pfam" id="PF04612">
    <property type="entry name" value="T2SSM"/>
    <property type="match status" value="1"/>
</dbReference>
<dbReference type="EMBL" id="CP140152">
    <property type="protein sequence ID" value="WQH04259.1"/>
    <property type="molecule type" value="Genomic_DNA"/>
</dbReference>
<dbReference type="Proteomes" id="UP001326110">
    <property type="component" value="Chromosome"/>
</dbReference>
<keyword evidence="3" id="KW-0813">Transport</keyword>
<evidence type="ECO:0000256" key="9">
    <source>
        <dbReference type="ARBA" id="ARBA00023136"/>
    </source>
</evidence>
<dbReference type="InterPro" id="IPR023229">
    <property type="entry name" value="T2SS_M_periplasmic_sf"/>
</dbReference>
<gene>
    <name evidence="11" type="primary">gspM</name>
    <name evidence="11" type="ORF">SR858_24975</name>
</gene>
<dbReference type="InterPro" id="IPR007690">
    <property type="entry name" value="T2SS_GspM"/>
</dbReference>
<organism evidence="11 12">
    <name type="scientific">Duganella zoogloeoides</name>
    <dbReference type="NCBI Taxonomy" id="75659"/>
    <lineage>
        <taxon>Bacteria</taxon>
        <taxon>Pseudomonadati</taxon>
        <taxon>Pseudomonadota</taxon>
        <taxon>Betaproteobacteria</taxon>
        <taxon>Burkholderiales</taxon>
        <taxon>Oxalobacteraceae</taxon>
        <taxon>Telluria group</taxon>
        <taxon>Duganella</taxon>
    </lineage>
</organism>
<keyword evidence="4" id="KW-1003">Cell membrane</keyword>
<evidence type="ECO:0000313" key="12">
    <source>
        <dbReference type="Proteomes" id="UP001326110"/>
    </source>
</evidence>
<evidence type="ECO:0000313" key="11">
    <source>
        <dbReference type="EMBL" id="WQH04259.1"/>
    </source>
</evidence>
<evidence type="ECO:0000256" key="7">
    <source>
        <dbReference type="ARBA" id="ARBA00022927"/>
    </source>
</evidence>
<dbReference type="RefSeq" id="WP_019924712.1">
    <property type="nucleotide sequence ID" value="NZ_CP140152.1"/>
</dbReference>
<proteinExistence type="inferred from homology"/>
<accession>A0ABZ0XWY5</accession>
<feature type="transmembrane region" description="Helical" evidence="10">
    <location>
        <begin position="35"/>
        <end position="53"/>
    </location>
</feature>
<evidence type="ECO:0000256" key="4">
    <source>
        <dbReference type="ARBA" id="ARBA00022475"/>
    </source>
</evidence>
<evidence type="ECO:0000256" key="1">
    <source>
        <dbReference type="ARBA" id="ARBA00004377"/>
    </source>
</evidence>
<evidence type="ECO:0000256" key="2">
    <source>
        <dbReference type="ARBA" id="ARBA00010637"/>
    </source>
</evidence>
<comment type="subcellular location">
    <subcellularLocation>
        <location evidence="1">Cell inner membrane</location>
        <topology evidence="1">Single-pass membrane protein</topology>
    </subcellularLocation>
</comment>
<keyword evidence="8 10" id="KW-1133">Transmembrane helix</keyword>
<comment type="similarity">
    <text evidence="2">Belongs to the GSP M family.</text>
</comment>
<keyword evidence="9 10" id="KW-0472">Membrane</keyword>
<keyword evidence="7" id="KW-0653">Protein transport</keyword>
<name>A0ABZ0XWY5_9BURK</name>
<evidence type="ECO:0000256" key="8">
    <source>
        <dbReference type="ARBA" id="ARBA00022989"/>
    </source>
</evidence>
<keyword evidence="12" id="KW-1185">Reference proteome</keyword>
<protein>
    <submittedName>
        <fullName evidence="11">Type II secretion system protein GspM</fullName>
    </submittedName>
</protein>
<dbReference type="SUPFAM" id="SSF103054">
    <property type="entry name" value="General secretion pathway protein M, EpsM"/>
    <property type="match status" value="1"/>
</dbReference>
<sequence length="176" mass="18878">MSSMSNMSKLQQKLQDARGRAATFWLARTEQERKFLAVGGVVLGLGLFYGVLLDPALTGRARLATELPLKRQQAAEMQSLAREAVALRGQTSVAPPAMTRESLAASMAAQGLGSPTVNITGEYAKVQLTNVPFAAVVTWLETARMDSRIAVQDANFVAQDVAGMVNGNITLRQSLQ</sequence>
<evidence type="ECO:0000256" key="5">
    <source>
        <dbReference type="ARBA" id="ARBA00022519"/>
    </source>
</evidence>